<accession>A0ACC3A774</accession>
<gene>
    <name evidence="1" type="ORF">H2198_005057</name>
</gene>
<dbReference type="EMBL" id="JAPDRQ010000080">
    <property type="protein sequence ID" value="KAJ9656282.1"/>
    <property type="molecule type" value="Genomic_DNA"/>
</dbReference>
<proteinExistence type="predicted"/>
<dbReference type="Proteomes" id="UP001172386">
    <property type="component" value="Unassembled WGS sequence"/>
</dbReference>
<keyword evidence="2" id="KW-1185">Reference proteome</keyword>
<comment type="caution">
    <text evidence="1">The sequence shown here is derived from an EMBL/GenBank/DDBJ whole genome shotgun (WGS) entry which is preliminary data.</text>
</comment>
<evidence type="ECO:0000313" key="1">
    <source>
        <dbReference type="EMBL" id="KAJ9656282.1"/>
    </source>
</evidence>
<protein>
    <submittedName>
        <fullName evidence="1">Uncharacterized protein</fullName>
    </submittedName>
</protein>
<evidence type="ECO:0000313" key="2">
    <source>
        <dbReference type="Proteomes" id="UP001172386"/>
    </source>
</evidence>
<sequence length="247" mass="27756">MELTRAFKLVQDRVDLPDVTIQLGQYEWKVHRVVLTTKSSYFRSALGNPCKEAGTQNVAIDDDPWLFARLVQYLYEGSYQGHQEHHHLVGSGIIDLPVMMSRFSHADAHADAQIDRQRRPCMIHCMMASRGDKYGIPLLVGSAAAMMFSAFRQDPPNDDVEGEFWSLYQTLGSESLSRYVLVETAFVHMAAAQFPRLDSRRLRTWCNHHALGYCIAQSLSQSQPQVLPETPIDVGKDDDSEGATSGP</sequence>
<name>A0ACC3A774_9EURO</name>
<reference evidence="1" key="1">
    <citation type="submission" date="2022-10" db="EMBL/GenBank/DDBJ databases">
        <title>Culturing micro-colonial fungi from biological soil crusts in the Mojave desert and describing Neophaeococcomyces mojavensis, and introducing the new genera and species Taxawa tesnikishii.</title>
        <authorList>
            <person name="Kurbessoian T."/>
            <person name="Stajich J.E."/>
        </authorList>
    </citation>
    <scope>NUCLEOTIDE SEQUENCE</scope>
    <source>
        <strain evidence="1">JES_112</strain>
    </source>
</reference>
<organism evidence="1 2">
    <name type="scientific">Neophaeococcomyces mojaviensis</name>
    <dbReference type="NCBI Taxonomy" id="3383035"/>
    <lineage>
        <taxon>Eukaryota</taxon>
        <taxon>Fungi</taxon>
        <taxon>Dikarya</taxon>
        <taxon>Ascomycota</taxon>
        <taxon>Pezizomycotina</taxon>
        <taxon>Eurotiomycetes</taxon>
        <taxon>Chaetothyriomycetidae</taxon>
        <taxon>Chaetothyriales</taxon>
        <taxon>Chaetothyriales incertae sedis</taxon>
        <taxon>Neophaeococcomyces</taxon>
    </lineage>
</organism>